<proteinExistence type="inferred from homology"/>
<dbReference type="HOGENOM" id="CLU_062112_0_0_1"/>
<dbReference type="OMA" id="ECKMELV"/>
<reference evidence="7" key="2">
    <citation type="submission" date="2018-04" db="EMBL/GenBank/DDBJ databases">
        <title>OnivRS2 (Oryza nivara Reference Sequence Version 2).</title>
        <authorList>
            <person name="Zhang J."/>
            <person name="Kudrna D."/>
            <person name="Lee S."/>
            <person name="Talag J."/>
            <person name="Rajasekar S."/>
            <person name="Welchert J."/>
            <person name="Hsing Y.-I."/>
            <person name="Wing R.A."/>
        </authorList>
    </citation>
    <scope>NUCLEOTIDE SEQUENCE [LARGE SCALE GENOMIC DNA]</scope>
    <source>
        <strain evidence="7">SL10</strain>
    </source>
</reference>
<dbReference type="Gramene" id="ONIVA04G11200.1">
    <property type="protein sequence ID" value="ONIVA04G11200.1"/>
    <property type="gene ID" value="ONIVA04G11200"/>
</dbReference>
<keyword evidence="5" id="KW-0333">Golgi apparatus</keyword>
<keyword evidence="8" id="KW-1185">Reference proteome</keyword>
<comment type="pathway">
    <text evidence="1">Protein modification; protein glycosylation.</text>
</comment>
<dbReference type="PANTHER" id="PTHR11929:SF194">
    <property type="entry name" value="ALPHA-(1,3)-FUCOSYLTRANSFERASE 10"/>
    <property type="match status" value="1"/>
</dbReference>
<evidence type="ECO:0000256" key="1">
    <source>
        <dbReference type="ARBA" id="ARBA00004922"/>
    </source>
</evidence>
<dbReference type="GO" id="GO:0032580">
    <property type="term" value="C:Golgi cisterna membrane"/>
    <property type="evidence" value="ECO:0007669"/>
    <property type="project" value="UniProtKB-SubCell"/>
</dbReference>
<dbReference type="GO" id="GO:0046920">
    <property type="term" value="F:alpha-(1-&gt;3)-fucosyltransferase activity"/>
    <property type="evidence" value="ECO:0007669"/>
    <property type="project" value="TreeGrafter"/>
</dbReference>
<dbReference type="Gene3D" id="3.40.50.11660">
    <property type="entry name" value="Glycosyl transferase family 10, C-terminal domain"/>
    <property type="match status" value="1"/>
</dbReference>
<keyword evidence="5" id="KW-0472">Membrane</keyword>
<comment type="subcellular location">
    <subcellularLocation>
        <location evidence="5">Golgi apparatus</location>
        <location evidence="5">Golgi stack membrane</location>
        <topology evidence="5">Single-pass type II membrane protein</topology>
    </subcellularLocation>
</comment>
<dbReference type="InterPro" id="IPR017177">
    <property type="entry name" value="Alpha-1_3/4-FUT_pln"/>
</dbReference>
<evidence type="ECO:0000256" key="4">
    <source>
        <dbReference type="ARBA" id="ARBA00022679"/>
    </source>
</evidence>
<dbReference type="Proteomes" id="UP000006591">
    <property type="component" value="Chromosome 4"/>
</dbReference>
<evidence type="ECO:0000256" key="3">
    <source>
        <dbReference type="ARBA" id="ARBA00022676"/>
    </source>
</evidence>
<keyword evidence="5" id="KW-0812">Transmembrane</keyword>
<evidence type="ECO:0000313" key="7">
    <source>
        <dbReference type="EnsemblPlants" id="ONIVA04G11200.1"/>
    </source>
</evidence>
<evidence type="ECO:0000256" key="2">
    <source>
        <dbReference type="ARBA" id="ARBA00008919"/>
    </source>
</evidence>
<dbReference type="PIRSF" id="PIRSF037334">
    <property type="entry name" value="Alpha1_3/4FUT_pln"/>
    <property type="match status" value="1"/>
</dbReference>
<dbReference type="eggNOG" id="KOG2619">
    <property type="taxonomic scope" value="Eukaryota"/>
</dbReference>
<dbReference type="EnsemblPlants" id="ONIVA04G11200.1">
    <property type="protein sequence ID" value="ONIVA04G11200.1"/>
    <property type="gene ID" value="ONIVA04G11200"/>
</dbReference>
<evidence type="ECO:0000256" key="5">
    <source>
        <dbReference type="RuleBase" id="RU003832"/>
    </source>
</evidence>
<dbReference type="SUPFAM" id="SSF53756">
    <property type="entry name" value="UDP-Glycosyltransferase/glycogen phosphorylase"/>
    <property type="match status" value="1"/>
</dbReference>
<dbReference type="PANTHER" id="PTHR11929">
    <property type="entry name" value="ALPHA- 1,3 -FUCOSYLTRANSFERASE"/>
    <property type="match status" value="1"/>
</dbReference>
<keyword evidence="3 5" id="KW-0328">Glycosyltransferase</keyword>
<sequence>MSSPPSSGSERSLASLVSAAAHSVKLNRAYLLAPAVAAGLLAAVLLSSLLDFSAFSASPRPAFPPPSAGAPANASALSAPPRAPVRTALDTLGKRPPEPFTALRDAYARWDAAVGCAAFAEKHRSRSSPPTDPAALQDPEAAPCGSLRLPHIALAVRGVTWVPDILDGVYQCRCGLTCLWSRNEEALADTPDVVLYEIWPPPDTRKQGEPLRAFMDIEPTRKRSGHEDIFIGYHADDDVQVTYAGKFFRITHNYHVATHKRDDVLVYWSSSRCFEHRNKIARELFRHLPAHSFGRCENNVGGGDKALELYPDCARDGHGAAEWWDHLHCAMSHYKFVLAIENTIADSYATEKLYYALEAGSVPIYFGAPNARDLAPPGSYIDGAAFASVGELAAYVREVAGDPAAYAEFHAWRRCGVLGGYGRNRLVSLDTLPCRLCERASRMGGRHAPAPAAPNATVS</sequence>
<dbReference type="EC" id="2.4.1.-" evidence="5"/>
<dbReference type="AlphaFoldDB" id="A0A0E0H105"/>
<evidence type="ECO:0000313" key="8">
    <source>
        <dbReference type="Proteomes" id="UP000006591"/>
    </source>
</evidence>
<feature type="domain" description="Fucosyltransferase C-terminal" evidence="6">
    <location>
        <begin position="264"/>
        <end position="442"/>
    </location>
</feature>
<dbReference type="STRING" id="4536.A0A0E0H105"/>
<dbReference type="Pfam" id="PF00852">
    <property type="entry name" value="Glyco_transf_10"/>
    <property type="match status" value="1"/>
</dbReference>
<protein>
    <recommendedName>
        <fullName evidence="5">Fucosyltransferase</fullName>
        <ecNumber evidence="5">2.4.1.-</ecNumber>
    </recommendedName>
</protein>
<evidence type="ECO:0000259" key="6">
    <source>
        <dbReference type="Pfam" id="PF00852"/>
    </source>
</evidence>
<dbReference type="InterPro" id="IPR001503">
    <property type="entry name" value="Glyco_trans_10"/>
</dbReference>
<name>A0A0E0H105_ORYNI</name>
<dbReference type="InterPro" id="IPR055270">
    <property type="entry name" value="Glyco_tran_10_C"/>
</dbReference>
<keyword evidence="4 5" id="KW-0808">Transferase</keyword>
<dbReference type="FunFam" id="3.40.50.11660:FF:000003">
    <property type="entry name" value="Alpha-(1,4)-fucosyltransferase"/>
    <property type="match status" value="1"/>
</dbReference>
<accession>A0A0E0H105</accession>
<dbReference type="UniPathway" id="UPA00378"/>
<dbReference type="InterPro" id="IPR038577">
    <property type="entry name" value="GT10-like_C_sf"/>
</dbReference>
<organism evidence="7">
    <name type="scientific">Oryza nivara</name>
    <name type="common">Indian wild rice</name>
    <name type="synonym">Oryza sativa f. spontanea</name>
    <dbReference type="NCBI Taxonomy" id="4536"/>
    <lineage>
        <taxon>Eukaryota</taxon>
        <taxon>Viridiplantae</taxon>
        <taxon>Streptophyta</taxon>
        <taxon>Embryophyta</taxon>
        <taxon>Tracheophyta</taxon>
        <taxon>Spermatophyta</taxon>
        <taxon>Magnoliopsida</taxon>
        <taxon>Liliopsida</taxon>
        <taxon>Poales</taxon>
        <taxon>Poaceae</taxon>
        <taxon>BOP clade</taxon>
        <taxon>Oryzoideae</taxon>
        <taxon>Oryzeae</taxon>
        <taxon>Oryzinae</taxon>
        <taxon>Oryza</taxon>
    </lineage>
</organism>
<reference evidence="7" key="1">
    <citation type="submission" date="2015-04" db="UniProtKB">
        <authorList>
            <consortium name="EnsemblPlants"/>
        </authorList>
    </citation>
    <scope>IDENTIFICATION</scope>
    <source>
        <strain evidence="7">SL10</strain>
    </source>
</reference>
<comment type="similarity">
    <text evidence="2 5">Belongs to the glycosyltransferase 10 family.</text>
</comment>